<dbReference type="AlphaFoldDB" id="A0A1W1BLN7"/>
<dbReference type="GO" id="GO:0004730">
    <property type="term" value="F:pseudouridylate synthase activity"/>
    <property type="evidence" value="ECO:0007669"/>
    <property type="project" value="UniProtKB-EC"/>
</dbReference>
<evidence type="ECO:0000256" key="1">
    <source>
        <dbReference type="ARBA" id="ARBA00010876"/>
    </source>
</evidence>
<keyword evidence="3" id="KW-0456">Lyase</keyword>
<proteinExistence type="inferred from homology"/>
<dbReference type="PANTHER" id="PTHR21600:SF87">
    <property type="entry name" value="RNA PSEUDOURIDYLATE SYNTHASE DOMAIN-CONTAINING PROTEIN 1"/>
    <property type="match status" value="1"/>
</dbReference>
<evidence type="ECO:0000313" key="3">
    <source>
        <dbReference type="EMBL" id="SFV54454.1"/>
    </source>
</evidence>
<dbReference type="EC" id="4.2.1.70" evidence="3"/>
<dbReference type="EMBL" id="FPHF01000028">
    <property type="protein sequence ID" value="SFV54454.1"/>
    <property type="molecule type" value="Genomic_DNA"/>
</dbReference>
<dbReference type="CDD" id="cd02869">
    <property type="entry name" value="PseudoU_synth_RluA_like"/>
    <property type="match status" value="1"/>
</dbReference>
<dbReference type="NCBIfam" id="TIGR01621">
    <property type="entry name" value="RluA-like"/>
    <property type="match status" value="1"/>
</dbReference>
<dbReference type="InterPro" id="IPR006508">
    <property type="entry name" value="PsdUridine_synth_RluA-like"/>
</dbReference>
<dbReference type="PROSITE" id="PS01129">
    <property type="entry name" value="PSI_RLU"/>
    <property type="match status" value="1"/>
</dbReference>
<dbReference type="Pfam" id="PF00849">
    <property type="entry name" value="PseudoU_synth_2"/>
    <property type="match status" value="1"/>
</dbReference>
<feature type="domain" description="Pseudouridine synthase RsuA/RluA-like" evidence="2">
    <location>
        <begin position="9"/>
        <end position="152"/>
    </location>
</feature>
<dbReference type="InterPro" id="IPR006224">
    <property type="entry name" value="PsdUridine_synth_RluA-like_CS"/>
</dbReference>
<dbReference type="GO" id="GO:0003723">
    <property type="term" value="F:RNA binding"/>
    <property type="evidence" value="ECO:0007669"/>
    <property type="project" value="InterPro"/>
</dbReference>
<dbReference type="GO" id="GO:0009982">
    <property type="term" value="F:pseudouridine synthase activity"/>
    <property type="evidence" value="ECO:0007669"/>
    <property type="project" value="InterPro"/>
</dbReference>
<dbReference type="GO" id="GO:0000455">
    <property type="term" value="P:enzyme-directed rRNA pseudouridine synthesis"/>
    <property type="evidence" value="ECO:0007669"/>
    <property type="project" value="TreeGrafter"/>
</dbReference>
<name>A0A1W1BLN7_9ZZZZ</name>
<sequence>MQIIFENHDFVIFNKPQNLNFHSEDGEAGFVVLATKQLHVEQLYSVHRLDKMTSGLIILAKTSKVANSFAKMFLNKEIQKFYLALSLRKPKKKQGWVKADMGPSRRGTYKLLKTKENQAITQFHSSTCRAGERMFLVKPHTGKTHQIRVALKSIGSPIAGDVRYANADEAKKEDRGYLHAYALGFTLNGEEFSFVCPPFDGERFLSDEAQKTLLEWAKPWELFNG</sequence>
<dbReference type="InterPro" id="IPR006145">
    <property type="entry name" value="PsdUridine_synth_RsuA/RluA"/>
</dbReference>
<dbReference type="InterPro" id="IPR020103">
    <property type="entry name" value="PsdUridine_synth_cat_dom_sf"/>
</dbReference>
<comment type="similarity">
    <text evidence="1">Belongs to the pseudouridine synthase RluA family.</text>
</comment>
<dbReference type="SUPFAM" id="SSF55120">
    <property type="entry name" value="Pseudouridine synthase"/>
    <property type="match status" value="1"/>
</dbReference>
<gene>
    <name evidence="3" type="ORF">MNB_SM-4-1699</name>
</gene>
<protein>
    <submittedName>
        <fullName evidence="3">Ribosomal large subunit pseudouridine synthase D</fullName>
        <ecNumber evidence="3">4.2.1.70</ecNumber>
    </submittedName>
</protein>
<dbReference type="InterPro" id="IPR050188">
    <property type="entry name" value="RluA_PseudoU_synthase"/>
</dbReference>
<organism evidence="3">
    <name type="scientific">hydrothermal vent metagenome</name>
    <dbReference type="NCBI Taxonomy" id="652676"/>
    <lineage>
        <taxon>unclassified sequences</taxon>
        <taxon>metagenomes</taxon>
        <taxon>ecological metagenomes</taxon>
    </lineage>
</organism>
<evidence type="ECO:0000259" key="2">
    <source>
        <dbReference type="Pfam" id="PF00849"/>
    </source>
</evidence>
<dbReference type="Gene3D" id="3.30.2350.10">
    <property type="entry name" value="Pseudouridine synthase"/>
    <property type="match status" value="1"/>
</dbReference>
<reference evidence="3" key="1">
    <citation type="submission" date="2016-10" db="EMBL/GenBank/DDBJ databases">
        <authorList>
            <person name="de Groot N.N."/>
        </authorList>
    </citation>
    <scope>NUCLEOTIDE SEQUENCE</scope>
</reference>
<accession>A0A1W1BLN7</accession>
<dbReference type="PANTHER" id="PTHR21600">
    <property type="entry name" value="MITOCHONDRIAL RNA PSEUDOURIDINE SYNTHASE"/>
    <property type="match status" value="1"/>
</dbReference>